<accession>A0ABW7NBJ0</accession>
<name>A0ABW7NBJ0_9BACT</name>
<evidence type="ECO:0000313" key="1">
    <source>
        <dbReference type="EMBL" id="MFH6984914.1"/>
    </source>
</evidence>
<proteinExistence type="predicted"/>
<dbReference type="EMBL" id="JBIPKE010000019">
    <property type="protein sequence ID" value="MFH6984914.1"/>
    <property type="molecule type" value="Genomic_DNA"/>
</dbReference>
<sequence>MLKNTQINRAVTKKIATALGKLNDQVVYVGGAVVSLYINDPSADDVRPTKDLDLTMEIASIGALEALREELIKRGFTQSANDSVVCRFRYEDVLVDVMATIPVGWAPGNRWFELGFDQALHYDLEGLLIKILPLPYFLATKFDAFLDRGIKDLYASHDFEDIVYLLNHTSDIREQIVNSDETVKNYLKESFLLILESKLMQEAIIGNLYHEQQDQRFGMIMTTLKNTVDGI</sequence>
<keyword evidence="1" id="KW-0808">Transferase</keyword>
<comment type="caution">
    <text evidence="1">The sequence shown here is derived from an EMBL/GenBank/DDBJ whole genome shotgun (WGS) entry which is preliminary data.</text>
</comment>
<dbReference type="Proteomes" id="UP001610063">
    <property type="component" value="Unassembled WGS sequence"/>
</dbReference>
<dbReference type="Pfam" id="PF08843">
    <property type="entry name" value="AbiEii"/>
    <property type="match status" value="1"/>
</dbReference>
<keyword evidence="2" id="KW-1185">Reference proteome</keyword>
<dbReference type="InterPro" id="IPR014942">
    <property type="entry name" value="AbiEii"/>
</dbReference>
<dbReference type="InterPro" id="IPR043519">
    <property type="entry name" value="NT_sf"/>
</dbReference>
<dbReference type="GO" id="GO:0016740">
    <property type="term" value="F:transferase activity"/>
    <property type="evidence" value="ECO:0007669"/>
    <property type="project" value="UniProtKB-KW"/>
</dbReference>
<evidence type="ECO:0000313" key="2">
    <source>
        <dbReference type="Proteomes" id="UP001610063"/>
    </source>
</evidence>
<protein>
    <submittedName>
        <fullName evidence="1">Nucleotidyl transferase AbiEii/AbiGii toxin family protein</fullName>
    </submittedName>
</protein>
<organism evidence="1 2">
    <name type="scientific">Marinoscillum luteum</name>
    <dbReference type="NCBI Taxonomy" id="861051"/>
    <lineage>
        <taxon>Bacteria</taxon>
        <taxon>Pseudomonadati</taxon>
        <taxon>Bacteroidota</taxon>
        <taxon>Cytophagia</taxon>
        <taxon>Cytophagales</taxon>
        <taxon>Reichenbachiellaceae</taxon>
        <taxon>Marinoscillum</taxon>
    </lineage>
</organism>
<dbReference type="RefSeq" id="WP_395418346.1">
    <property type="nucleotide sequence ID" value="NZ_JBIPKE010000019.1"/>
</dbReference>
<reference evidence="1 2" key="1">
    <citation type="journal article" date="2013" name="Int. J. Syst. Evol. Microbiol.">
        <title>Marinoscillum luteum sp. nov., isolated from marine sediment.</title>
        <authorList>
            <person name="Cha I.T."/>
            <person name="Park S.J."/>
            <person name="Kim S.J."/>
            <person name="Kim J.G."/>
            <person name="Jung M.Y."/>
            <person name="Shin K.S."/>
            <person name="Kwon K.K."/>
            <person name="Yang S.H."/>
            <person name="Seo Y.S."/>
            <person name="Rhee S.K."/>
        </authorList>
    </citation>
    <scope>NUCLEOTIDE SEQUENCE [LARGE SCALE GENOMIC DNA]</scope>
    <source>
        <strain evidence="1 2">KCTC 23939</strain>
    </source>
</reference>
<gene>
    <name evidence="1" type="ORF">ACHKAR_15775</name>
</gene>
<dbReference type="SUPFAM" id="SSF81301">
    <property type="entry name" value="Nucleotidyltransferase"/>
    <property type="match status" value="1"/>
</dbReference>